<dbReference type="STRING" id="7070.A0A139WCP3"/>
<evidence type="ECO:0000256" key="6">
    <source>
        <dbReference type="ARBA" id="ARBA00022525"/>
    </source>
</evidence>
<accession>A0A139WCP3</accession>
<name>A0A139WCP3_TRICA</name>
<keyword evidence="6" id="KW-0964">Secreted</keyword>
<gene>
    <name evidence="15" type="primary">AUGUSTUS-3.0.2_34176</name>
    <name evidence="15" type="ORF">TcasGA2_TC034176</name>
</gene>
<feature type="domain" description="Peptidase M28" evidence="14">
    <location>
        <begin position="107"/>
        <end position="324"/>
    </location>
</feature>
<dbReference type="FunFam" id="3.40.630.10:FF:000029">
    <property type="entry name" value="Glutaminyl-peptide cyclotransferase"/>
    <property type="match status" value="1"/>
</dbReference>
<dbReference type="InterPro" id="IPR037457">
    <property type="entry name" value="M28_QC"/>
</dbReference>
<dbReference type="GO" id="GO:0005576">
    <property type="term" value="C:extracellular region"/>
    <property type="evidence" value="ECO:0007669"/>
    <property type="project" value="UniProtKB-SubCell"/>
</dbReference>
<sequence>MSQILLKLFLFTGILTTGYCNYLKQARDQHRLQLSSKSDLRYLSSLSDPNYINKVLDKILIPRVAGTPEHEKVFKFLTSELRRLGWQVDVDEFVERAPIFSQVTFKNIVASPNPQAERFLVLACHYDSKYFPNAVFVGAIDSAVPCAMMLEIAKTLSKELGRIKDSPVGLKFIFFDGEEAFEEWGPNDSIWGAKHLAQVLHANTSTANGEIVTELDKMDVLVLLDLIGMKNPKFLNFFENTQRWFVRLSQIEIELHRMNLLRNHKQGYFQSSRPYGRIEDDHLPFLRRDVPVLHLISTPFPPEWHTPRDNRNIVDMNTVNNLNLILKIFISEYLQLSLAESAEELPEKEL</sequence>
<feature type="signal peptide" evidence="13">
    <location>
        <begin position="1"/>
        <end position="20"/>
    </location>
</feature>
<dbReference type="InterPro" id="IPR007484">
    <property type="entry name" value="Peptidase_M28"/>
</dbReference>
<evidence type="ECO:0000256" key="12">
    <source>
        <dbReference type="ARBA" id="ARBA00057903"/>
    </source>
</evidence>
<evidence type="ECO:0000313" key="16">
    <source>
        <dbReference type="Proteomes" id="UP000007266"/>
    </source>
</evidence>
<dbReference type="Proteomes" id="UP000007266">
    <property type="component" value="Linkage group 8"/>
</dbReference>
<evidence type="ECO:0000256" key="9">
    <source>
        <dbReference type="ARBA" id="ARBA00022833"/>
    </source>
</evidence>
<protein>
    <recommendedName>
        <fullName evidence="5">Glutaminyl-peptide cyclotransferase</fullName>
        <ecNumber evidence="4">2.3.2.5</ecNumber>
    </recommendedName>
</protein>
<dbReference type="EC" id="2.3.2.5" evidence="4"/>
<evidence type="ECO:0000256" key="7">
    <source>
        <dbReference type="ARBA" id="ARBA00022679"/>
    </source>
</evidence>
<keyword evidence="9" id="KW-0862">Zinc</keyword>
<keyword evidence="7" id="KW-0808">Transferase</keyword>
<dbReference type="GO" id="GO:0016603">
    <property type="term" value="F:glutaminyl-peptide cyclotransferase activity"/>
    <property type="evidence" value="ECO:0000318"/>
    <property type="project" value="GO_Central"/>
</dbReference>
<feature type="chain" id="PRO_5007299634" description="Glutaminyl-peptide cyclotransferase" evidence="13">
    <location>
        <begin position="21"/>
        <end position="350"/>
    </location>
</feature>
<dbReference type="Gene3D" id="3.40.630.10">
    <property type="entry name" value="Zn peptidases"/>
    <property type="match status" value="1"/>
</dbReference>
<comment type="subcellular location">
    <subcellularLocation>
        <location evidence="2">Secreted</location>
    </subcellularLocation>
</comment>
<keyword evidence="8" id="KW-0479">Metal-binding</keyword>
<reference evidence="15 16" key="2">
    <citation type="journal article" date="2010" name="Nucleic Acids Res.">
        <title>BeetleBase in 2010: revisions to provide comprehensive genomic information for Tribolium castaneum.</title>
        <authorList>
            <person name="Kim H.S."/>
            <person name="Murphy T."/>
            <person name="Xia J."/>
            <person name="Caragea D."/>
            <person name="Park Y."/>
            <person name="Beeman R.W."/>
            <person name="Lorenzen M.D."/>
            <person name="Butcher S."/>
            <person name="Manak J.R."/>
            <person name="Brown S.J."/>
        </authorList>
    </citation>
    <scope>GENOME REANNOTATION</scope>
    <source>
        <strain evidence="15 16">Georgia GA2</strain>
    </source>
</reference>
<dbReference type="Pfam" id="PF04389">
    <property type="entry name" value="Peptidase_M28"/>
    <property type="match status" value="1"/>
</dbReference>
<evidence type="ECO:0000313" key="15">
    <source>
        <dbReference type="EMBL" id="KYB25674.1"/>
    </source>
</evidence>
<evidence type="ECO:0000256" key="8">
    <source>
        <dbReference type="ARBA" id="ARBA00022723"/>
    </source>
</evidence>
<keyword evidence="13" id="KW-0732">Signal</keyword>
<evidence type="ECO:0000256" key="2">
    <source>
        <dbReference type="ARBA" id="ARBA00004613"/>
    </source>
</evidence>
<dbReference type="KEGG" id="tca:659407"/>
<keyword evidence="10" id="KW-1015">Disulfide bond</keyword>
<dbReference type="FunCoup" id="A0A139WCP3">
    <property type="interactions" value="495"/>
</dbReference>
<dbReference type="EMBL" id="KQ971363">
    <property type="protein sequence ID" value="KYB25674.1"/>
    <property type="molecule type" value="Genomic_DNA"/>
</dbReference>
<evidence type="ECO:0000256" key="13">
    <source>
        <dbReference type="SAM" id="SignalP"/>
    </source>
</evidence>
<keyword evidence="11" id="KW-0012">Acyltransferase</keyword>
<comment type="similarity">
    <text evidence="3">Belongs to the glutaminyl-peptide cyclotransferase family.</text>
</comment>
<evidence type="ECO:0000256" key="4">
    <source>
        <dbReference type="ARBA" id="ARBA00012012"/>
    </source>
</evidence>
<evidence type="ECO:0000256" key="1">
    <source>
        <dbReference type="ARBA" id="ARBA00000001"/>
    </source>
</evidence>
<keyword evidence="16" id="KW-1185">Reference proteome</keyword>
<evidence type="ECO:0000256" key="3">
    <source>
        <dbReference type="ARBA" id="ARBA00006014"/>
    </source>
</evidence>
<evidence type="ECO:0000256" key="10">
    <source>
        <dbReference type="ARBA" id="ARBA00023157"/>
    </source>
</evidence>
<dbReference type="CDD" id="cd03880">
    <property type="entry name" value="M28_QC_like"/>
    <property type="match status" value="1"/>
</dbReference>
<evidence type="ECO:0000259" key="14">
    <source>
        <dbReference type="Pfam" id="PF04389"/>
    </source>
</evidence>
<comment type="catalytic activity">
    <reaction evidence="1">
        <text>N-terminal L-glutaminyl-[peptide] = N-terminal 5-oxo-L-prolyl-[peptide] + NH4(+)</text>
        <dbReference type="Rhea" id="RHEA:23652"/>
        <dbReference type="Rhea" id="RHEA-COMP:11736"/>
        <dbReference type="Rhea" id="RHEA-COMP:11846"/>
        <dbReference type="ChEBI" id="CHEBI:28938"/>
        <dbReference type="ChEBI" id="CHEBI:64722"/>
        <dbReference type="ChEBI" id="CHEBI:87215"/>
        <dbReference type="EC" id="2.3.2.5"/>
    </reaction>
</comment>
<reference evidence="15 16" key="1">
    <citation type="journal article" date="2008" name="Nature">
        <title>The genome of the model beetle and pest Tribolium castaneum.</title>
        <authorList>
            <consortium name="Tribolium Genome Sequencing Consortium"/>
            <person name="Richards S."/>
            <person name="Gibbs R.A."/>
            <person name="Weinstock G.M."/>
            <person name="Brown S.J."/>
            <person name="Denell R."/>
            <person name="Beeman R.W."/>
            <person name="Gibbs R."/>
            <person name="Beeman R.W."/>
            <person name="Brown S.J."/>
            <person name="Bucher G."/>
            <person name="Friedrich M."/>
            <person name="Grimmelikhuijzen C.J."/>
            <person name="Klingler M."/>
            <person name="Lorenzen M."/>
            <person name="Richards S."/>
            <person name="Roth S."/>
            <person name="Schroder R."/>
            <person name="Tautz D."/>
            <person name="Zdobnov E.M."/>
            <person name="Muzny D."/>
            <person name="Gibbs R.A."/>
            <person name="Weinstock G.M."/>
            <person name="Attaway T."/>
            <person name="Bell S."/>
            <person name="Buhay C.J."/>
            <person name="Chandrabose M.N."/>
            <person name="Chavez D."/>
            <person name="Clerk-Blankenburg K.P."/>
            <person name="Cree A."/>
            <person name="Dao M."/>
            <person name="Davis C."/>
            <person name="Chacko J."/>
            <person name="Dinh H."/>
            <person name="Dugan-Rocha S."/>
            <person name="Fowler G."/>
            <person name="Garner T.T."/>
            <person name="Garnes J."/>
            <person name="Gnirke A."/>
            <person name="Hawes A."/>
            <person name="Hernandez J."/>
            <person name="Hines S."/>
            <person name="Holder M."/>
            <person name="Hume J."/>
            <person name="Jhangiani S.N."/>
            <person name="Joshi V."/>
            <person name="Khan Z.M."/>
            <person name="Jackson L."/>
            <person name="Kovar C."/>
            <person name="Kowis A."/>
            <person name="Lee S."/>
            <person name="Lewis L.R."/>
            <person name="Margolis J."/>
            <person name="Morgan M."/>
            <person name="Nazareth L.V."/>
            <person name="Nguyen N."/>
            <person name="Okwuonu G."/>
            <person name="Parker D."/>
            <person name="Richards S."/>
            <person name="Ruiz S.J."/>
            <person name="Santibanez J."/>
            <person name="Savard J."/>
            <person name="Scherer S.E."/>
            <person name="Schneider B."/>
            <person name="Sodergren E."/>
            <person name="Tautz D."/>
            <person name="Vattahil S."/>
            <person name="Villasana D."/>
            <person name="White C.S."/>
            <person name="Wright R."/>
            <person name="Park Y."/>
            <person name="Beeman R.W."/>
            <person name="Lord J."/>
            <person name="Oppert B."/>
            <person name="Lorenzen M."/>
            <person name="Brown S."/>
            <person name="Wang L."/>
            <person name="Savard J."/>
            <person name="Tautz D."/>
            <person name="Richards S."/>
            <person name="Weinstock G."/>
            <person name="Gibbs R.A."/>
            <person name="Liu Y."/>
            <person name="Worley K."/>
            <person name="Weinstock G."/>
            <person name="Elsik C.G."/>
            <person name="Reese J.T."/>
            <person name="Elhaik E."/>
            <person name="Landan G."/>
            <person name="Graur D."/>
            <person name="Arensburger P."/>
            <person name="Atkinson P."/>
            <person name="Beeman R.W."/>
            <person name="Beidler J."/>
            <person name="Brown S.J."/>
            <person name="Demuth J.P."/>
            <person name="Drury D.W."/>
            <person name="Du Y.Z."/>
            <person name="Fujiwara H."/>
            <person name="Lorenzen M."/>
            <person name="Maselli V."/>
            <person name="Osanai M."/>
            <person name="Park Y."/>
            <person name="Robertson H.M."/>
            <person name="Tu Z."/>
            <person name="Wang J.J."/>
            <person name="Wang S."/>
            <person name="Richards S."/>
            <person name="Song H."/>
            <person name="Zhang L."/>
            <person name="Sodergren E."/>
            <person name="Werner D."/>
            <person name="Stanke M."/>
            <person name="Morgenstern B."/>
            <person name="Solovyev V."/>
            <person name="Kosarev P."/>
            <person name="Brown G."/>
            <person name="Chen H.C."/>
            <person name="Ermolaeva O."/>
            <person name="Hlavina W."/>
            <person name="Kapustin Y."/>
            <person name="Kiryutin B."/>
            <person name="Kitts P."/>
            <person name="Maglott D."/>
            <person name="Pruitt K."/>
            <person name="Sapojnikov V."/>
            <person name="Souvorov A."/>
            <person name="Mackey A.J."/>
            <person name="Waterhouse R.M."/>
            <person name="Wyder S."/>
            <person name="Zdobnov E.M."/>
            <person name="Zdobnov E.M."/>
            <person name="Wyder S."/>
            <person name="Kriventseva E.V."/>
            <person name="Kadowaki T."/>
            <person name="Bork P."/>
            <person name="Aranda M."/>
            <person name="Bao R."/>
            <person name="Beermann A."/>
            <person name="Berns N."/>
            <person name="Bolognesi R."/>
            <person name="Bonneton F."/>
            <person name="Bopp D."/>
            <person name="Brown S.J."/>
            <person name="Bucher G."/>
            <person name="Butts T."/>
            <person name="Chaumot A."/>
            <person name="Denell R.E."/>
            <person name="Ferrier D.E."/>
            <person name="Friedrich M."/>
            <person name="Gordon C.M."/>
            <person name="Jindra M."/>
            <person name="Klingler M."/>
            <person name="Lan Q."/>
            <person name="Lattorff H.M."/>
            <person name="Laudet V."/>
            <person name="von Levetsow C."/>
            <person name="Liu Z."/>
            <person name="Lutz R."/>
            <person name="Lynch J.A."/>
            <person name="da Fonseca R.N."/>
            <person name="Posnien N."/>
            <person name="Reuter R."/>
            <person name="Roth S."/>
            <person name="Savard J."/>
            <person name="Schinko J.B."/>
            <person name="Schmitt C."/>
            <person name="Schoppmeier M."/>
            <person name="Schroder R."/>
            <person name="Shippy T.D."/>
            <person name="Simonnet F."/>
            <person name="Marques-Souza H."/>
            <person name="Tautz D."/>
            <person name="Tomoyasu Y."/>
            <person name="Trauner J."/>
            <person name="Van der Zee M."/>
            <person name="Vervoort M."/>
            <person name="Wittkopp N."/>
            <person name="Wimmer E.A."/>
            <person name="Yang X."/>
            <person name="Jones A.K."/>
            <person name="Sattelle D.B."/>
            <person name="Ebert P.R."/>
            <person name="Nelson D."/>
            <person name="Scott J.G."/>
            <person name="Beeman R.W."/>
            <person name="Muthukrishnan S."/>
            <person name="Kramer K.J."/>
            <person name="Arakane Y."/>
            <person name="Beeman R.W."/>
            <person name="Zhu Q."/>
            <person name="Hogenkamp D."/>
            <person name="Dixit R."/>
            <person name="Oppert B."/>
            <person name="Jiang H."/>
            <person name="Zou Z."/>
            <person name="Marshall J."/>
            <person name="Elpidina E."/>
            <person name="Vinokurov K."/>
            <person name="Oppert C."/>
            <person name="Zou Z."/>
            <person name="Evans J."/>
            <person name="Lu Z."/>
            <person name="Zhao P."/>
            <person name="Sumathipala N."/>
            <person name="Altincicek B."/>
            <person name="Vilcinskas A."/>
            <person name="Williams M."/>
            <person name="Hultmark D."/>
            <person name="Hetru C."/>
            <person name="Jiang H."/>
            <person name="Grimmelikhuijzen C.J."/>
            <person name="Hauser F."/>
            <person name="Cazzamali G."/>
            <person name="Williamson M."/>
            <person name="Park Y."/>
            <person name="Li B."/>
            <person name="Tanaka Y."/>
            <person name="Predel R."/>
            <person name="Neupert S."/>
            <person name="Schachtner J."/>
            <person name="Verleyen P."/>
            <person name="Raible F."/>
            <person name="Bork P."/>
            <person name="Friedrich M."/>
            <person name="Walden K.K."/>
            <person name="Robertson H.M."/>
            <person name="Angeli S."/>
            <person name="Foret S."/>
            <person name="Bucher G."/>
            <person name="Schuetz S."/>
            <person name="Maleszka R."/>
            <person name="Wimmer E.A."/>
            <person name="Beeman R.W."/>
            <person name="Lorenzen M."/>
            <person name="Tomoyasu Y."/>
            <person name="Miller S.C."/>
            <person name="Grossmann D."/>
            <person name="Bucher G."/>
        </authorList>
    </citation>
    <scope>NUCLEOTIDE SEQUENCE [LARGE SCALE GENOMIC DNA]</scope>
    <source>
        <strain evidence="15 16">Georgia GA2</strain>
    </source>
</reference>
<comment type="function">
    <text evidence="12">Acts as a glutaminyl-peptide cyclotransferase. Responsible for the biosynthesis of pyroglutamyl peptides. Might be more efficient in the conversion of tri and tetrapeptides in vitro. Might have a relative preference for substrates containing hydrophobic amino acids in vitro.</text>
</comment>
<dbReference type="SUPFAM" id="SSF53187">
    <property type="entry name" value="Zn-dependent exopeptidases"/>
    <property type="match status" value="1"/>
</dbReference>
<dbReference type="PANTHER" id="PTHR12283:SF6">
    <property type="entry name" value="GLUTAMINYL-PEPTIDE CYCLOTRANSFERASE-RELATED"/>
    <property type="match status" value="1"/>
</dbReference>
<organism evidence="15 16">
    <name type="scientific">Tribolium castaneum</name>
    <name type="common">Red flour beetle</name>
    <dbReference type="NCBI Taxonomy" id="7070"/>
    <lineage>
        <taxon>Eukaryota</taxon>
        <taxon>Metazoa</taxon>
        <taxon>Ecdysozoa</taxon>
        <taxon>Arthropoda</taxon>
        <taxon>Hexapoda</taxon>
        <taxon>Insecta</taxon>
        <taxon>Pterygota</taxon>
        <taxon>Neoptera</taxon>
        <taxon>Endopterygota</taxon>
        <taxon>Coleoptera</taxon>
        <taxon>Polyphaga</taxon>
        <taxon>Cucujiformia</taxon>
        <taxon>Tenebrionidae</taxon>
        <taxon>Tenebrionidae incertae sedis</taxon>
        <taxon>Tribolium</taxon>
    </lineage>
</organism>
<dbReference type="InterPro" id="IPR040234">
    <property type="entry name" value="QC/QCL"/>
</dbReference>
<evidence type="ECO:0000256" key="5">
    <source>
        <dbReference type="ARBA" id="ARBA00016861"/>
    </source>
</evidence>
<dbReference type="GO" id="GO:0008270">
    <property type="term" value="F:zinc ion binding"/>
    <property type="evidence" value="ECO:0000318"/>
    <property type="project" value="GO_Central"/>
</dbReference>
<dbReference type="OrthoDB" id="3907302at2759"/>
<proteinExistence type="inferred from homology"/>
<dbReference type="InParanoid" id="A0A139WCP3"/>
<dbReference type="PANTHER" id="PTHR12283">
    <property type="entry name" value="GLUTAMINYL-PEPTIDE CYCLOTRANSFERASE"/>
    <property type="match status" value="1"/>
</dbReference>
<dbReference type="AlphaFoldDB" id="A0A139WCP3"/>
<evidence type="ECO:0000256" key="11">
    <source>
        <dbReference type="ARBA" id="ARBA00023315"/>
    </source>
</evidence>
<dbReference type="OMA" id="LMADSAH"/>